<evidence type="ECO:0000313" key="3">
    <source>
        <dbReference type="Proteomes" id="UP000823388"/>
    </source>
</evidence>
<feature type="region of interest" description="Disordered" evidence="1">
    <location>
        <begin position="231"/>
        <end position="267"/>
    </location>
</feature>
<accession>A0A8T0XD93</accession>
<feature type="compositionally biased region" description="Basic residues" evidence="1">
    <location>
        <begin position="350"/>
        <end position="362"/>
    </location>
</feature>
<feature type="region of interest" description="Disordered" evidence="1">
    <location>
        <begin position="100"/>
        <end position="123"/>
    </location>
</feature>
<organism evidence="2 3">
    <name type="scientific">Panicum virgatum</name>
    <name type="common">Blackwell switchgrass</name>
    <dbReference type="NCBI Taxonomy" id="38727"/>
    <lineage>
        <taxon>Eukaryota</taxon>
        <taxon>Viridiplantae</taxon>
        <taxon>Streptophyta</taxon>
        <taxon>Embryophyta</taxon>
        <taxon>Tracheophyta</taxon>
        <taxon>Spermatophyta</taxon>
        <taxon>Magnoliopsida</taxon>
        <taxon>Liliopsida</taxon>
        <taxon>Poales</taxon>
        <taxon>Poaceae</taxon>
        <taxon>PACMAD clade</taxon>
        <taxon>Panicoideae</taxon>
        <taxon>Panicodae</taxon>
        <taxon>Paniceae</taxon>
        <taxon>Panicinae</taxon>
        <taxon>Panicum</taxon>
        <taxon>Panicum sect. Hiantes</taxon>
    </lineage>
</organism>
<protein>
    <submittedName>
        <fullName evidence="2">Uncharacterized protein</fullName>
    </submittedName>
</protein>
<dbReference type="EMBL" id="CM029037">
    <property type="protein sequence ID" value="KAG2657365.1"/>
    <property type="molecule type" value="Genomic_DNA"/>
</dbReference>
<evidence type="ECO:0000256" key="1">
    <source>
        <dbReference type="SAM" id="MobiDB-lite"/>
    </source>
</evidence>
<gene>
    <name evidence="2" type="ORF">PVAP13_1KG148131</name>
</gene>
<feature type="compositionally biased region" description="Basic residues" evidence="1">
    <location>
        <begin position="235"/>
        <end position="246"/>
    </location>
</feature>
<name>A0A8T0XD93_PANVG</name>
<feature type="compositionally biased region" description="Basic residues" evidence="1">
    <location>
        <begin position="153"/>
        <end position="164"/>
    </location>
</feature>
<proteinExistence type="predicted"/>
<feature type="region of interest" description="Disordered" evidence="1">
    <location>
        <begin position="332"/>
        <end position="362"/>
    </location>
</feature>
<sequence length="362" mass="39663">MDSNSTDPIVGLDEEPALSLAALEPPGQHPDQPLEVIDWDALEIIVPQEDEGRDEIVDDNRMYEVLGLQAEDEAFKNASEAGTRAESGLTDDVAADDVAADNISDDGNDYLGASIPVDDDIPEETVRNIEPLPDKTQWPDVDLPFVVGAPLGKRGRGRPRKLRMKSCLEGGNSKGKKTAAERGKEADKEADKEAMEAAKQTEKDKKKMIRGKRKCKRCGELGHGETSYKCPLNGTKKRKRKPRKNTTKYGENAKVPTSRKRAKKGENVQQMEEGAAVVQHMNVGAAAVQEWEDGAPVPLLMQSPTKPTMESIIQNSPIRVTRSRLAMLMGDGTASQSNVQTSPICTTKPMPRKLTPKKLKMK</sequence>
<keyword evidence="3" id="KW-1185">Reference proteome</keyword>
<dbReference type="AlphaFoldDB" id="A0A8T0XD93"/>
<reference evidence="2" key="1">
    <citation type="submission" date="2020-05" db="EMBL/GenBank/DDBJ databases">
        <title>WGS assembly of Panicum virgatum.</title>
        <authorList>
            <person name="Lovell J.T."/>
            <person name="Jenkins J."/>
            <person name="Shu S."/>
            <person name="Juenger T.E."/>
            <person name="Schmutz J."/>
        </authorList>
    </citation>
    <scope>NUCLEOTIDE SEQUENCE</scope>
    <source>
        <strain evidence="2">AP13</strain>
    </source>
</reference>
<evidence type="ECO:0000313" key="2">
    <source>
        <dbReference type="EMBL" id="KAG2657365.1"/>
    </source>
</evidence>
<comment type="caution">
    <text evidence="2">The sequence shown here is derived from an EMBL/GenBank/DDBJ whole genome shotgun (WGS) entry which is preliminary data.</text>
</comment>
<feature type="region of interest" description="Disordered" evidence="1">
    <location>
        <begin position="152"/>
        <end position="191"/>
    </location>
</feature>
<dbReference type="Proteomes" id="UP000823388">
    <property type="component" value="Chromosome 1K"/>
</dbReference>
<feature type="compositionally biased region" description="Basic and acidic residues" evidence="1">
    <location>
        <begin position="178"/>
        <end position="191"/>
    </location>
</feature>
<feature type="compositionally biased region" description="Polar residues" evidence="1">
    <location>
        <begin position="333"/>
        <end position="345"/>
    </location>
</feature>